<gene>
    <name evidence="2" type="ORF">ACAT0790_LOCUS24657</name>
</gene>
<accession>A0A7S1MN98</accession>
<feature type="region of interest" description="Disordered" evidence="1">
    <location>
        <begin position="70"/>
        <end position="93"/>
    </location>
</feature>
<proteinExistence type="predicted"/>
<dbReference type="AlphaFoldDB" id="A0A7S1MN98"/>
<sequence length="635" mass="72533">MFRASDIFGRKAGAEPDKVLAKAKAEPSQKRMTPGMTRTWDPATGRFYEEELPADLQELMGMKKKVKTEMAKPEQDDKQAWIPKAGSSKPARVLGPASVGLKARMERQSSVPGAPAGYVDTTAPSVEYRGFSKVDLNERYYERPEVKVNGRITYWCVDSTFFIYWQGEVQRWSICDGASFPAVKAGQLPGWAYKGDHRHLCQASGWMEAWNGEWREPELEVTFRSASHHKPQWEDVLVQKSIAQVEFHGFTMRELNTTYYLRPDEIIQGRPSYWDTSGVYFIYWQNQTQRWAICDLKCMDAVRDGQCPGWAYRSDTGHFANACGWMEMRANQWVDAIVETAIIGASTKGLKVEFSGFNKDELNTQFIEKGDEEIQGRVTYWDLSGTYFIYWQSSMKRWAICDKVSLQPAKKGLAPGWAYRTDSQHFAKASSGWVESWGREWRPVAVTCMVLEGSVRDTPSMVKQEVKEEAEETKGEVGTLLSVDQYHTLVKKVYEEKNPGKMPDVPYLLEKYKGKEHELFRQVCEKYEVDPDELAADLPAPTEAQADSKEAVDEFAHLENEAMPELSAGEYAVLVQNVYEVHNPKKLMDIARLLAKYRGRERELFHDVCNKYSVHPAKFHARQLRDRQAEAVGGN</sequence>
<evidence type="ECO:0000256" key="1">
    <source>
        <dbReference type="SAM" id="MobiDB-lite"/>
    </source>
</evidence>
<organism evidence="2">
    <name type="scientific">Alexandrium catenella</name>
    <name type="common">Red tide dinoflagellate</name>
    <name type="synonym">Gonyaulax catenella</name>
    <dbReference type="NCBI Taxonomy" id="2925"/>
    <lineage>
        <taxon>Eukaryota</taxon>
        <taxon>Sar</taxon>
        <taxon>Alveolata</taxon>
        <taxon>Dinophyceae</taxon>
        <taxon>Gonyaulacales</taxon>
        <taxon>Pyrocystaceae</taxon>
        <taxon>Alexandrium</taxon>
    </lineage>
</organism>
<dbReference type="EMBL" id="HBGE01040889">
    <property type="protein sequence ID" value="CAD9136250.1"/>
    <property type="molecule type" value="Transcribed_RNA"/>
</dbReference>
<name>A0A7S1MN98_ALECA</name>
<reference evidence="2" key="1">
    <citation type="submission" date="2021-01" db="EMBL/GenBank/DDBJ databases">
        <authorList>
            <person name="Corre E."/>
            <person name="Pelletier E."/>
            <person name="Niang G."/>
            <person name="Scheremetjew M."/>
            <person name="Finn R."/>
            <person name="Kale V."/>
            <person name="Holt S."/>
            <person name="Cochrane G."/>
            <person name="Meng A."/>
            <person name="Brown T."/>
            <person name="Cohen L."/>
        </authorList>
    </citation>
    <scope>NUCLEOTIDE SEQUENCE</scope>
    <source>
        <strain evidence="2">OF101</strain>
    </source>
</reference>
<feature type="compositionally biased region" description="Basic and acidic residues" evidence="1">
    <location>
        <begin position="8"/>
        <end position="29"/>
    </location>
</feature>
<feature type="region of interest" description="Disordered" evidence="1">
    <location>
        <begin position="1"/>
        <end position="44"/>
    </location>
</feature>
<evidence type="ECO:0000313" key="2">
    <source>
        <dbReference type="EMBL" id="CAD9136250.1"/>
    </source>
</evidence>
<protein>
    <submittedName>
        <fullName evidence="2">Uncharacterized protein</fullName>
    </submittedName>
</protein>
<feature type="compositionally biased region" description="Basic and acidic residues" evidence="1">
    <location>
        <begin position="70"/>
        <end position="79"/>
    </location>
</feature>